<dbReference type="AlphaFoldDB" id="X1LDD1"/>
<feature type="transmembrane region" description="Helical" evidence="1">
    <location>
        <begin position="23"/>
        <end position="47"/>
    </location>
</feature>
<name>X1LDD1_9ZZZZ</name>
<gene>
    <name evidence="2" type="ORF">S03H2_72680</name>
</gene>
<comment type="caution">
    <text evidence="2">The sequence shown here is derived from an EMBL/GenBank/DDBJ whole genome shotgun (WGS) entry which is preliminary data.</text>
</comment>
<feature type="non-terminal residue" evidence="2">
    <location>
        <position position="1"/>
    </location>
</feature>
<proteinExistence type="predicted"/>
<reference evidence="2" key="1">
    <citation type="journal article" date="2014" name="Front. Microbiol.">
        <title>High frequency of phylogenetically diverse reductive dehalogenase-homologous genes in deep subseafloor sedimentary metagenomes.</title>
        <authorList>
            <person name="Kawai M."/>
            <person name="Futagami T."/>
            <person name="Toyoda A."/>
            <person name="Takaki Y."/>
            <person name="Nishi S."/>
            <person name="Hori S."/>
            <person name="Arai W."/>
            <person name="Tsubouchi T."/>
            <person name="Morono Y."/>
            <person name="Uchiyama I."/>
            <person name="Ito T."/>
            <person name="Fujiyama A."/>
            <person name="Inagaki F."/>
            <person name="Takami H."/>
        </authorList>
    </citation>
    <scope>NUCLEOTIDE SEQUENCE</scope>
    <source>
        <strain evidence="2">Expedition CK06-06</strain>
    </source>
</reference>
<evidence type="ECO:0000313" key="2">
    <source>
        <dbReference type="EMBL" id="GAH92143.1"/>
    </source>
</evidence>
<protein>
    <recommendedName>
        <fullName evidence="3">ABC transmembrane type-1 domain-containing protein</fullName>
    </recommendedName>
</protein>
<keyword evidence="1" id="KW-0472">Membrane</keyword>
<accession>X1LDD1</accession>
<evidence type="ECO:0000256" key="1">
    <source>
        <dbReference type="SAM" id="Phobius"/>
    </source>
</evidence>
<feature type="non-terminal residue" evidence="2">
    <location>
        <position position="49"/>
    </location>
</feature>
<organism evidence="2">
    <name type="scientific">marine sediment metagenome</name>
    <dbReference type="NCBI Taxonomy" id="412755"/>
    <lineage>
        <taxon>unclassified sequences</taxon>
        <taxon>metagenomes</taxon>
        <taxon>ecological metagenomes</taxon>
    </lineage>
</organism>
<dbReference type="EMBL" id="BARU01049303">
    <property type="protein sequence ID" value="GAH92143.1"/>
    <property type="molecule type" value="Genomic_DNA"/>
</dbReference>
<keyword evidence="1" id="KW-1133">Transmembrane helix</keyword>
<evidence type="ECO:0008006" key="3">
    <source>
        <dbReference type="Google" id="ProtNLM"/>
    </source>
</evidence>
<keyword evidence="1" id="KW-0812">Transmembrane</keyword>
<sequence length="49" mass="5467">GLFLGIISAIKSNSFVDYLCTALASYTISVPVYVSSIFMVFIFSLMLHW</sequence>